<dbReference type="PANTHER" id="PTHR43383">
    <property type="entry name" value="NODULIN 6"/>
    <property type="match status" value="1"/>
</dbReference>
<dbReference type="Proteomes" id="UP000193404">
    <property type="component" value="Chromosome"/>
</dbReference>
<evidence type="ECO:0000313" key="2">
    <source>
        <dbReference type="EMBL" id="ARM75635.1"/>
    </source>
</evidence>
<proteinExistence type="predicted"/>
<dbReference type="GO" id="GO:0016787">
    <property type="term" value="F:hydrolase activity"/>
    <property type="evidence" value="ECO:0007669"/>
    <property type="project" value="UniProtKB-KW"/>
</dbReference>
<dbReference type="InterPro" id="IPR032466">
    <property type="entry name" value="Metal_Hydrolase"/>
</dbReference>
<dbReference type="Pfam" id="PF04909">
    <property type="entry name" value="Amidohydro_2"/>
    <property type="match status" value="1"/>
</dbReference>
<name>A0A1W6JZH9_9CREN</name>
<dbReference type="KEGG" id="aman:B6F84_06005"/>
<reference evidence="2 3" key="1">
    <citation type="submission" date="2017-03" db="EMBL/GenBank/DDBJ databases">
        <title>Sulfur activation and transportation mechanism of thermophilic Archaea Acidianus manzaensis YN-25.</title>
        <authorList>
            <person name="Ma Y."/>
            <person name="Yang Y."/>
            <person name="Xia J."/>
        </authorList>
    </citation>
    <scope>NUCLEOTIDE SEQUENCE [LARGE SCALE GENOMIC DNA]</scope>
    <source>
        <strain evidence="2 3">YN-25</strain>
    </source>
</reference>
<dbReference type="EMBL" id="CP020477">
    <property type="protein sequence ID" value="ARM75635.1"/>
    <property type="molecule type" value="Genomic_DNA"/>
</dbReference>
<dbReference type="RefSeq" id="WP_148691408.1">
    <property type="nucleotide sequence ID" value="NZ_CP020477.1"/>
</dbReference>
<evidence type="ECO:0000259" key="1">
    <source>
        <dbReference type="Pfam" id="PF04909"/>
    </source>
</evidence>
<dbReference type="AlphaFoldDB" id="A0A1W6JZH9"/>
<feature type="domain" description="Amidohydrolase-related" evidence="1">
    <location>
        <begin position="2"/>
        <end position="347"/>
    </location>
</feature>
<dbReference type="OrthoDB" id="34429at2157"/>
<dbReference type="SUPFAM" id="SSF51556">
    <property type="entry name" value="Metallo-dependent hydrolases"/>
    <property type="match status" value="1"/>
</dbReference>
<sequence length="350" mass="41182">MIDSHAHWFYARVMTEEEFMMATAESWKTNEMKNVIEMNYFRPFYFLLRNELRKLLGENFIEERNKRIKDDNIEYTKFLLKDAGVEKLVIDEGFGKKSEIPIPYALLFRIESIINDDLFSKSFDKAIEIFEETLIQKIKKEKYAGFKSIIAYRTGLKVVCSEEKAKKDFTNAEKEWYGRKAKGFRDFLFCKTMAIAKELNVPFQVHTGAGDRDIKLELSKPSYLTNLVRKYEGKIVFVHAGFPWHRETAWMSYLFPSVYLDVSEVFPFATIAGYDVLREVMEVAPFNKIMYGSDAFDVPEIAWISAKLFTKAINKVLKEMIEWDVINDKDYNKIKRMICNDNAEELYFSK</sequence>
<dbReference type="InterPro" id="IPR006680">
    <property type="entry name" value="Amidohydro-rel"/>
</dbReference>
<protein>
    <submittedName>
        <fullName evidence="2">Amidohydrolase</fullName>
    </submittedName>
</protein>
<dbReference type="GeneID" id="41590455"/>
<dbReference type="Gene3D" id="3.20.20.140">
    <property type="entry name" value="Metal-dependent hydrolases"/>
    <property type="match status" value="1"/>
</dbReference>
<gene>
    <name evidence="2" type="ORF">B6F84_06005</name>
</gene>
<dbReference type="STRING" id="282676.B6F84_06005"/>
<organism evidence="2 3">
    <name type="scientific">Acidianus manzaensis</name>
    <dbReference type="NCBI Taxonomy" id="282676"/>
    <lineage>
        <taxon>Archaea</taxon>
        <taxon>Thermoproteota</taxon>
        <taxon>Thermoprotei</taxon>
        <taxon>Sulfolobales</taxon>
        <taxon>Sulfolobaceae</taxon>
        <taxon>Acidianus</taxon>
    </lineage>
</organism>
<dbReference type="PANTHER" id="PTHR43383:SF2">
    <property type="entry name" value="AMIDOHYDROLASE 2 FAMILY PROTEIN"/>
    <property type="match status" value="1"/>
</dbReference>
<evidence type="ECO:0000313" key="3">
    <source>
        <dbReference type="Proteomes" id="UP000193404"/>
    </source>
</evidence>
<keyword evidence="3" id="KW-1185">Reference proteome</keyword>
<keyword evidence="2" id="KW-0378">Hydrolase</keyword>
<accession>A0A1W6JZH9</accession>